<comment type="caution">
    <text evidence="4">The sequence shown here is derived from an EMBL/GenBank/DDBJ whole genome shotgun (WGS) entry which is preliminary data.</text>
</comment>
<dbReference type="Gene3D" id="3.30.70.990">
    <property type="entry name" value="YajQ-like, domain 2"/>
    <property type="match status" value="1"/>
</dbReference>
<dbReference type="SUPFAM" id="SSF89963">
    <property type="entry name" value="YajQ-like"/>
    <property type="match status" value="2"/>
</dbReference>
<evidence type="ECO:0000256" key="1">
    <source>
        <dbReference type="ARBA" id="ARBA00022741"/>
    </source>
</evidence>
<gene>
    <name evidence="4" type="ORF">HRH59_15230</name>
</gene>
<dbReference type="InterPro" id="IPR035570">
    <property type="entry name" value="UPF0234_N"/>
</dbReference>
<accession>A0A7Y5AST8</accession>
<dbReference type="HAMAP" id="MF_00632">
    <property type="entry name" value="UPF0234"/>
    <property type="match status" value="1"/>
</dbReference>
<evidence type="ECO:0000256" key="2">
    <source>
        <dbReference type="ARBA" id="ARBA00093450"/>
    </source>
</evidence>
<dbReference type="Proteomes" id="UP000523161">
    <property type="component" value="Unassembled WGS sequence"/>
</dbReference>
<dbReference type="EMBL" id="JABSOD010000019">
    <property type="protein sequence ID" value="NRQ43900.1"/>
    <property type="molecule type" value="Genomic_DNA"/>
</dbReference>
<dbReference type="GO" id="GO:0000166">
    <property type="term" value="F:nucleotide binding"/>
    <property type="evidence" value="ECO:0007669"/>
    <property type="project" value="UniProtKB-UniRule"/>
</dbReference>
<reference evidence="4 5" key="1">
    <citation type="submission" date="2020-06" db="EMBL/GenBank/DDBJ databases">
        <title>Rheinheimera sp. nov., a marine bacterium isolated from coastal.</title>
        <authorList>
            <person name="Yu Q."/>
            <person name="Qi Y."/>
            <person name="Pu J."/>
        </authorList>
    </citation>
    <scope>NUCLEOTIDE SEQUENCE [LARGE SCALE GENOMIC DNA]</scope>
    <source>
        <strain evidence="4 5">YQF-2</strain>
    </source>
</reference>
<dbReference type="NCBIfam" id="NF003819">
    <property type="entry name" value="PRK05412.1"/>
    <property type="match status" value="1"/>
</dbReference>
<organism evidence="4 5">
    <name type="scientific">Rheinheimera lutimaris</name>
    <dbReference type="NCBI Taxonomy" id="2740584"/>
    <lineage>
        <taxon>Bacteria</taxon>
        <taxon>Pseudomonadati</taxon>
        <taxon>Pseudomonadota</taxon>
        <taxon>Gammaproteobacteria</taxon>
        <taxon>Chromatiales</taxon>
        <taxon>Chromatiaceae</taxon>
        <taxon>Rheinheimera</taxon>
    </lineage>
</organism>
<sequence length="160" mass="18428">MPSFDIVSEIDLNQANNAVENAKRELETRFDFRGVNAKIELKKEQIELTAEADQQVMQLFDIFAIKASKLQLDVNSFKIEKEERHGKFVTRYVSIKQGIDKDIAKKIIKLIKDSNIKVQVAIQGEELRVTGKKRDDLQAAMQLVRTSDLGQPFQFKNFRD</sequence>
<name>A0A7Y5AST8_9GAMM</name>
<evidence type="ECO:0000256" key="3">
    <source>
        <dbReference type="HAMAP-Rule" id="MF_00632"/>
    </source>
</evidence>
<dbReference type="PANTHER" id="PTHR30476:SF0">
    <property type="entry name" value="UPF0234 PROTEIN YAJQ"/>
    <property type="match status" value="1"/>
</dbReference>
<dbReference type="Gene3D" id="3.30.70.860">
    <property type="match status" value="1"/>
</dbReference>
<dbReference type="PANTHER" id="PTHR30476">
    <property type="entry name" value="UPF0234 PROTEIN YAJQ"/>
    <property type="match status" value="1"/>
</dbReference>
<evidence type="ECO:0000313" key="5">
    <source>
        <dbReference type="Proteomes" id="UP000523161"/>
    </source>
</evidence>
<dbReference type="AlphaFoldDB" id="A0A7Y5AST8"/>
<comment type="similarity">
    <text evidence="2 3">Belongs to the YajQ family.</text>
</comment>
<proteinExistence type="inferred from homology"/>
<dbReference type="InterPro" id="IPR007551">
    <property type="entry name" value="YajQ/Smlt4090-like"/>
</dbReference>
<keyword evidence="1 3" id="KW-0547">Nucleotide-binding</keyword>
<evidence type="ECO:0000313" key="4">
    <source>
        <dbReference type="EMBL" id="NRQ43900.1"/>
    </source>
</evidence>
<dbReference type="FunFam" id="3.30.70.860:FF:000001">
    <property type="entry name" value="UPF0234 protein YajQ"/>
    <property type="match status" value="1"/>
</dbReference>
<dbReference type="Pfam" id="PF04461">
    <property type="entry name" value="YajQ"/>
    <property type="match status" value="1"/>
</dbReference>
<comment type="function">
    <text evidence="3">Nucleotide-binding protein.</text>
</comment>
<keyword evidence="5" id="KW-1185">Reference proteome</keyword>
<dbReference type="GO" id="GO:0005829">
    <property type="term" value="C:cytosol"/>
    <property type="evidence" value="ECO:0007669"/>
    <property type="project" value="TreeGrafter"/>
</dbReference>
<dbReference type="RefSeq" id="WP_173502138.1">
    <property type="nucleotide sequence ID" value="NZ_JABSOD010000019.1"/>
</dbReference>
<dbReference type="CDD" id="cd11740">
    <property type="entry name" value="YajQ_like"/>
    <property type="match status" value="1"/>
</dbReference>
<protein>
    <recommendedName>
        <fullName evidence="3">Nucleotide-binding protein HRH59_15230</fullName>
    </recommendedName>
</protein>
<dbReference type="InterPro" id="IPR035571">
    <property type="entry name" value="UPF0234-like_C"/>
</dbReference>
<dbReference type="InterPro" id="IPR036183">
    <property type="entry name" value="YajQ-like_sf"/>
</dbReference>